<gene>
    <name evidence="3" type="ORF">B1B_07772</name>
</gene>
<dbReference type="InterPro" id="IPR015422">
    <property type="entry name" value="PyrdxlP-dep_Trfase_small"/>
</dbReference>
<protein>
    <submittedName>
        <fullName evidence="3">Methionine gamma-lyase</fullName>
    </submittedName>
</protein>
<comment type="cofactor">
    <cofactor evidence="1">
        <name>pyridoxal 5'-phosphate</name>
        <dbReference type="ChEBI" id="CHEBI:597326"/>
    </cofactor>
</comment>
<reference evidence="3" key="1">
    <citation type="submission" date="2013-08" db="EMBL/GenBank/DDBJ databases">
        <authorList>
            <person name="Mendez C."/>
            <person name="Richter M."/>
            <person name="Ferrer M."/>
            <person name="Sanchez J."/>
        </authorList>
    </citation>
    <scope>NUCLEOTIDE SEQUENCE</scope>
</reference>
<keyword evidence="3" id="KW-0456">Lyase</keyword>
<reference evidence="3" key="2">
    <citation type="journal article" date="2014" name="ISME J.">
        <title>Microbial stratification in low pH oxic and suboxic macroscopic growths along an acid mine drainage.</title>
        <authorList>
            <person name="Mendez-Garcia C."/>
            <person name="Mesa V."/>
            <person name="Sprenger R.R."/>
            <person name="Richter M."/>
            <person name="Diez M.S."/>
            <person name="Solano J."/>
            <person name="Bargiela R."/>
            <person name="Golyshina O.V."/>
            <person name="Manteca A."/>
            <person name="Ramos J.L."/>
            <person name="Gallego J.R."/>
            <person name="Llorente I."/>
            <person name="Martins Dos Santos V.A."/>
            <person name="Jensen O.N."/>
            <person name="Pelaez A.I."/>
            <person name="Sanchez J."/>
            <person name="Ferrer M."/>
        </authorList>
    </citation>
    <scope>NUCLEOTIDE SEQUENCE</scope>
</reference>
<evidence type="ECO:0000256" key="1">
    <source>
        <dbReference type="ARBA" id="ARBA00001933"/>
    </source>
</evidence>
<dbReference type="GO" id="GO:0030170">
    <property type="term" value="F:pyridoxal phosphate binding"/>
    <property type="evidence" value="ECO:0007669"/>
    <property type="project" value="InterPro"/>
</dbReference>
<dbReference type="Pfam" id="PF01053">
    <property type="entry name" value="Cys_Met_Meta_PP"/>
    <property type="match status" value="1"/>
</dbReference>
<dbReference type="InterPro" id="IPR015424">
    <property type="entry name" value="PyrdxlP-dep_Trfase"/>
</dbReference>
<dbReference type="Gene3D" id="3.40.640.10">
    <property type="entry name" value="Type I PLP-dependent aspartate aminotransferase-like (Major domain)"/>
    <property type="match status" value="1"/>
</dbReference>
<dbReference type="PANTHER" id="PTHR11808">
    <property type="entry name" value="TRANS-SULFURATION ENZYME FAMILY MEMBER"/>
    <property type="match status" value="1"/>
</dbReference>
<comment type="caution">
    <text evidence="3">The sequence shown here is derived from an EMBL/GenBank/DDBJ whole genome shotgun (WGS) entry which is preliminary data.</text>
</comment>
<dbReference type="AlphaFoldDB" id="T1ASW3"/>
<name>T1ASW3_9ZZZZ</name>
<dbReference type="PANTHER" id="PTHR11808:SF80">
    <property type="entry name" value="CYSTATHIONINE GAMMA-LYASE"/>
    <property type="match status" value="1"/>
</dbReference>
<dbReference type="FunFam" id="3.40.640.10:FF:000046">
    <property type="entry name" value="Cystathionine gamma-lyase"/>
    <property type="match status" value="1"/>
</dbReference>
<evidence type="ECO:0000313" key="3">
    <source>
        <dbReference type="EMBL" id="EQD60482.1"/>
    </source>
</evidence>
<dbReference type="InterPro" id="IPR000277">
    <property type="entry name" value="Cys/Met-Metab_PyrdxlP-dep_enz"/>
</dbReference>
<dbReference type="InterPro" id="IPR015421">
    <property type="entry name" value="PyrdxlP-dep_Trfase_major"/>
</dbReference>
<proteinExistence type="predicted"/>
<keyword evidence="2" id="KW-0663">Pyridoxal phosphate</keyword>
<organism evidence="3">
    <name type="scientific">mine drainage metagenome</name>
    <dbReference type="NCBI Taxonomy" id="410659"/>
    <lineage>
        <taxon>unclassified sequences</taxon>
        <taxon>metagenomes</taxon>
        <taxon>ecological metagenomes</taxon>
    </lineage>
</organism>
<dbReference type="EMBL" id="AUZY01004972">
    <property type="protein sequence ID" value="EQD60482.1"/>
    <property type="molecule type" value="Genomic_DNA"/>
</dbReference>
<evidence type="ECO:0000256" key="2">
    <source>
        <dbReference type="ARBA" id="ARBA00022898"/>
    </source>
</evidence>
<dbReference type="GO" id="GO:0005737">
    <property type="term" value="C:cytoplasm"/>
    <property type="evidence" value="ECO:0007669"/>
    <property type="project" value="TreeGrafter"/>
</dbReference>
<dbReference type="SUPFAM" id="SSF53383">
    <property type="entry name" value="PLP-dependent transferases"/>
    <property type="match status" value="1"/>
</dbReference>
<dbReference type="PIRSF" id="PIRSF001434">
    <property type="entry name" value="CGS"/>
    <property type="match status" value="1"/>
</dbReference>
<dbReference type="Gene3D" id="3.90.1150.10">
    <property type="entry name" value="Aspartate Aminotransferase, domain 1"/>
    <property type="match status" value="1"/>
</dbReference>
<dbReference type="GO" id="GO:0019346">
    <property type="term" value="P:transsulfuration"/>
    <property type="evidence" value="ECO:0007669"/>
    <property type="project" value="InterPro"/>
</dbReference>
<accession>T1ASW3</accession>
<sequence length="408" mass="43664">MHAKDGSAEPSAASRVQDFQVFGEFGEVNPSISDGSTFTFLDPEKLKTIFHQPIPGCHLYSRLESPSTHVLAQALACLEGTPAAHATASGMAAIATTLFALCEQGSVIVSDRLVYGGTHALLRNLLPRYGITTRFVDCMDPDAVDRALQEGAVRVLYCESLTNPLLRTPDLALLAELAHARGAQFVVDNTFAPMIFAPRREGADIVIHSLTKFINGMSDGVAGVICADQAFIDELSDASAGTCMLLGPTLDSARAASIYKNLNTLPVRLVQHGGNALLWAERLAAVGLPVCYPGLPGYPDRATFDRQADLRMGYGGMLTLDAGDEARAQTLMVALQEEKVGFLAVSLGYYRTLFSPPGGSTSSEIPEPERLATGLVPGLVRFSVGLDFEIERSWERFEKCLGQAGLIA</sequence>
<dbReference type="GO" id="GO:0016846">
    <property type="term" value="F:carbon-sulfur lyase activity"/>
    <property type="evidence" value="ECO:0007669"/>
    <property type="project" value="TreeGrafter"/>
</dbReference>